<evidence type="ECO:0000313" key="1">
    <source>
        <dbReference type="EMBL" id="ART31962.1"/>
    </source>
</evidence>
<proteinExistence type="predicted"/>
<protein>
    <submittedName>
        <fullName evidence="1">Uncharacterized protein</fullName>
    </submittedName>
</protein>
<accession>A0A1Y0B3G1</accession>
<sequence>MPLFRRWLHTQRDMYKPAFRFVHNTGGKERCKYQSF</sequence>
<reference evidence="1" key="1">
    <citation type="submission" date="2017-03" db="EMBL/GenBank/DDBJ databases">
        <title>The mitochondrial genome of the carnivorous plant Utricularia reniformis (Lentibulariaceae): structure, comparative analysis and evolutionary landmarks.</title>
        <authorList>
            <person name="Silva S.R."/>
            <person name="Alvarenga D.O."/>
            <person name="Michael T.P."/>
            <person name="Miranda V.F.O."/>
            <person name="Varani A.M."/>
        </authorList>
    </citation>
    <scope>NUCLEOTIDE SEQUENCE</scope>
</reference>
<name>A0A1Y0B3G1_9LAMI</name>
<keyword evidence="1" id="KW-0496">Mitochondrion</keyword>
<organism evidence="1">
    <name type="scientific">Utricularia reniformis</name>
    <dbReference type="NCBI Taxonomy" id="192314"/>
    <lineage>
        <taxon>Eukaryota</taxon>
        <taxon>Viridiplantae</taxon>
        <taxon>Streptophyta</taxon>
        <taxon>Embryophyta</taxon>
        <taxon>Tracheophyta</taxon>
        <taxon>Spermatophyta</taxon>
        <taxon>Magnoliopsida</taxon>
        <taxon>eudicotyledons</taxon>
        <taxon>Gunneridae</taxon>
        <taxon>Pentapetalae</taxon>
        <taxon>asterids</taxon>
        <taxon>lamiids</taxon>
        <taxon>Lamiales</taxon>
        <taxon>Lentibulariaceae</taxon>
        <taxon>Utricularia</taxon>
    </lineage>
</organism>
<dbReference type="EMBL" id="KY774314">
    <property type="protein sequence ID" value="ART31962.1"/>
    <property type="molecule type" value="Genomic_DNA"/>
</dbReference>
<gene>
    <name evidence="1" type="ORF">AEK19_MT1789</name>
</gene>
<geneLocation type="mitochondrion" evidence="1"/>
<dbReference type="AlphaFoldDB" id="A0A1Y0B3G1"/>